<evidence type="ECO:0000256" key="8">
    <source>
        <dbReference type="ARBA" id="ARBA00023014"/>
    </source>
</evidence>
<dbReference type="InterPro" id="IPR004453">
    <property type="entry name" value="QueG"/>
</dbReference>
<dbReference type="HAMAP" id="MF_00916">
    <property type="entry name" value="QueG"/>
    <property type="match status" value="1"/>
</dbReference>
<reference evidence="12" key="1">
    <citation type="journal article" date="2019" name="Int. J. Syst. Evol. Microbiol.">
        <title>The Global Catalogue of Microorganisms (GCM) 10K type strain sequencing project: providing services to taxonomists for standard genome sequencing and annotation.</title>
        <authorList>
            <consortium name="The Broad Institute Genomics Platform"/>
            <consortium name="The Broad Institute Genome Sequencing Center for Infectious Disease"/>
            <person name="Wu L."/>
            <person name="Ma J."/>
        </authorList>
    </citation>
    <scope>NUCLEOTIDE SEQUENCE [LARGE SCALE GENOMIC DNA]</scope>
    <source>
        <strain evidence="12">CGMCC 1.7030</strain>
    </source>
</reference>
<dbReference type="Pfam" id="PF08331">
    <property type="entry name" value="QueG_DUF1730"/>
    <property type="match status" value="1"/>
</dbReference>
<feature type="binding site" evidence="9">
    <location>
        <position position="194"/>
    </location>
    <ligand>
        <name>[4Fe-4S] cluster</name>
        <dbReference type="ChEBI" id="CHEBI:49883"/>
        <label>1</label>
    </ligand>
</feature>
<feature type="binding site" evidence="9">
    <location>
        <position position="60"/>
    </location>
    <ligand>
        <name>cob(II)alamin</name>
        <dbReference type="ChEBI" id="CHEBI:16304"/>
    </ligand>
</feature>
<feature type="binding site" evidence="9">
    <location>
        <position position="216"/>
    </location>
    <ligand>
        <name>cob(II)alamin</name>
        <dbReference type="ChEBI" id="CHEBI:16304"/>
    </ligand>
</feature>
<feature type="binding site" evidence="9">
    <location>
        <begin position="241"/>
        <end position="242"/>
    </location>
    <ligand>
        <name>cob(II)alamin</name>
        <dbReference type="ChEBI" id="CHEBI:16304"/>
    </ligand>
</feature>
<keyword evidence="6 9" id="KW-0560">Oxidoreductase</keyword>
<feature type="domain" description="4Fe-4S ferredoxin-type" evidence="10">
    <location>
        <begin position="179"/>
        <end position="208"/>
    </location>
</feature>
<dbReference type="NCBIfam" id="TIGR00276">
    <property type="entry name" value="tRNA epoxyqueuosine(34) reductase QueG"/>
    <property type="match status" value="1"/>
</dbReference>
<comment type="subcellular location">
    <subcellularLocation>
        <location evidence="9">Cytoplasm</location>
    </subcellularLocation>
</comment>
<comment type="caution">
    <text evidence="9">Lacks conserved residue(s) required for the propagation of feature annotation.</text>
</comment>
<dbReference type="PROSITE" id="PS00198">
    <property type="entry name" value="4FE4S_FER_1"/>
    <property type="match status" value="1"/>
</dbReference>
<keyword evidence="5 9" id="KW-0671">Queuosine biosynthesis</keyword>
<feature type="binding site" evidence="9">
    <location>
        <position position="133"/>
    </location>
    <ligand>
        <name>cob(II)alamin</name>
        <dbReference type="ChEBI" id="CHEBI:16304"/>
    </ligand>
</feature>
<feature type="binding site" evidence="9">
    <location>
        <position position="191"/>
    </location>
    <ligand>
        <name>[4Fe-4S] cluster</name>
        <dbReference type="ChEBI" id="CHEBI:49883"/>
        <label>1</label>
    </ligand>
</feature>
<dbReference type="SUPFAM" id="SSF54862">
    <property type="entry name" value="4Fe-4S ferredoxins"/>
    <property type="match status" value="1"/>
</dbReference>
<evidence type="ECO:0000256" key="4">
    <source>
        <dbReference type="ARBA" id="ARBA00022723"/>
    </source>
</evidence>
<accession>A0ABW0BZQ0</accession>
<dbReference type="InterPro" id="IPR017900">
    <property type="entry name" value="4Fe4S_Fe_S_CS"/>
</dbReference>
<dbReference type="PANTHER" id="PTHR30002:SF4">
    <property type="entry name" value="EPOXYQUEUOSINE REDUCTASE"/>
    <property type="match status" value="1"/>
</dbReference>
<comment type="subunit">
    <text evidence="9">Monomer.</text>
</comment>
<dbReference type="GO" id="GO:0052693">
    <property type="term" value="F:epoxyqueuosine reductase activity"/>
    <property type="evidence" value="ECO:0007669"/>
    <property type="project" value="UniProtKB-EC"/>
</dbReference>
<evidence type="ECO:0000256" key="6">
    <source>
        <dbReference type="ARBA" id="ARBA00023002"/>
    </source>
</evidence>
<feature type="binding site" evidence="9">
    <location>
        <position position="214"/>
    </location>
    <ligand>
        <name>[4Fe-4S] cluster</name>
        <dbReference type="ChEBI" id="CHEBI:49883"/>
        <label>2</label>
    </ligand>
</feature>
<comment type="similarity">
    <text evidence="9">Belongs to the QueG family.</text>
</comment>
<dbReference type="InterPro" id="IPR017896">
    <property type="entry name" value="4Fe4S_Fe-S-bd"/>
</dbReference>
<protein>
    <recommendedName>
        <fullName evidence="9">Epoxyqueuosine reductase</fullName>
        <ecNumber evidence="9">1.17.99.6</ecNumber>
    </recommendedName>
    <alternativeName>
        <fullName evidence="9">Queuosine biosynthesis protein QueG</fullName>
    </alternativeName>
</protein>
<feature type="binding site" evidence="9">
    <location>
        <position position="188"/>
    </location>
    <ligand>
        <name>[4Fe-4S] cluster</name>
        <dbReference type="ChEBI" id="CHEBI:49883"/>
        <label>1</label>
    </ligand>
</feature>
<organism evidence="11 12">
    <name type="scientific">Algoriphagus aquatilis</name>
    <dbReference type="NCBI Taxonomy" id="490186"/>
    <lineage>
        <taxon>Bacteria</taxon>
        <taxon>Pseudomonadati</taxon>
        <taxon>Bacteroidota</taxon>
        <taxon>Cytophagia</taxon>
        <taxon>Cytophagales</taxon>
        <taxon>Cyclobacteriaceae</taxon>
        <taxon>Algoriphagus</taxon>
    </lineage>
</organism>
<comment type="catalytic activity">
    <reaction evidence="9">
        <text>epoxyqueuosine(34) in tRNA + AH2 = queuosine(34) in tRNA + A + H2O</text>
        <dbReference type="Rhea" id="RHEA:32159"/>
        <dbReference type="Rhea" id="RHEA-COMP:18571"/>
        <dbReference type="Rhea" id="RHEA-COMP:18582"/>
        <dbReference type="ChEBI" id="CHEBI:13193"/>
        <dbReference type="ChEBI" id="CHEBI:15377"/>
        <dbReference type="ChEBI" id="CHEBI:17499"/>
        <dbReference type="ChEBI" id="CHEBI:194431"/>
        <dbReference type="ChEBI" id="CHEBI:194443"/>
        <dbReference type="EC" id="1.17.99.6"/>
    </reaction>
</comment>
<gene>
    <name evidence="9 11" type="primary">queG</name>
    <name evidence="11" type="ORF">ACFPIK_16965</name>
</gene>
<evidence type="ECO:0000256" key="3">
    <source>
        <dbReference type="ARBA" id="ARBA00022694"/>
    </source>
</evidence>
<keyword evidence="2 9" id="KW-0963">Cytoplasm</keyword>
<feature type="binding site" evidence="9">
    <location>
        <position position="157"/>
    </location>
    <ligand>
        <name>cob(II)alamin</name>
        <dbReference type="ChEBI" id="CHEBI:16304"/>
    </ligand>
</feature>
<sequence>MTSSEKHAQILKSTAKRLGFDYCGIAKAGFLDSEASRLEEWLNRNYQGKMAYLANHFDKRLDPTKLVEGAKTVVSLIYNYYPEKQLPHQPEDLKLAKYAYGQDYHDVIRAKLTEFLEVLREEIGEINGRSFVDSAPVMERQWAQRAGLGWIGKNSLLLNRQMGSFFFLAELIIDLEATPDTPLAKDYCGTCTACMDACPTDAIVQPEVIDASKCISYLTIELKEAIPNEFAGKMENWVFGCDICQDVCPWNRFSRPHQEPAFKPNEELANFSNKEWVEMTEETFLRVFSKSAVKRTKFSGIKRNVDFLKK</sequence>
<dbReference type="Pfam" id="PF13484">
    <property type="entry name" value="Fer4_16"/>
    <property type="match status" value="1"/>
</dbReference>
<dbReference type="PANTHER" id="PTHR30002">
    <property type="entry name" value="EPOXYQUEUOSINE REDUCTASE"/>
    <property type="match status" value="1"/>
</dbReference>
<feature type="binding site" evidence="9">
    <location>
        <position position="168"/>
    </location>
    <ligand>
        <name>cob(II)alamin</name>
        <dbReference type="ChEBI" id="CHEBI:16304"/>
    </ligand>
</feature>
<dbReference type="EC" id="1.17.99.6" evidence="9"/>
<evidence type="ECO:0000256" key="1">
    <source>
        <dbReference type="ARBA" id="ARBA00022485"/>
    </source>
</evidence>
<comment type="cofactor">
    <cofactor evidence="9">
        <name>[4Fe-4S] cluster</name>
        <dbReference type="ChEBI" id="CHEBI:49883"/>
    </cofactor>
    <text evidence="9">Binds 2 [4Fe-4S] clusters per monomer.</text>
</comment>
<name>A0ABW0BZQ0_9BACT</name>
<evidence type="ECO:0000256" key="7">
    <source>
        <dbReference type="ARBA" id="ARBA00023004"/>
    </source>
</evidence>
<keyword evidence="9" id="KW-0846">Cobalamin</keyword>
<keyword evidence="4 9" id="KW-0479">Metal-binding</keyword>
<dbReference type="Proteomes" id="UP001596163">
    <property type="component" value="Unassembled WGS sequence"/>
</dbReference>
<keyword evidence="9" id="KW-0170">Cobalt</keyword>
<evidence type="ECO:0000256" key="9">
    <source>
        <dbReference type="HAMAP-Rule" id="MF_00916"/>
    </source>
</evidence>
<feature type="binding site" evidence="9">
    <location>
        <position position="223"/>
    </location>
    <ligand>
        <name>tRNA</name>
        <dbReference type="ChEBI" id="CHEBI:17843"/>
    </ligand>
</feature>
<dbReference type="Gene3D" id="3.30.70.20">
    <property type="match status" value="1"/>
</dbReference>
<keyword evidence="1 9" id="KW-0004">4Fe-4S</keyword>
<keyword evidence="3 9" id="KW-0819">tRNA processing</keyword>
<feature type="binding site" evidence="9">
    <location>
        <position position="154"/>
    </location>
    <ligand>
        <name>cob(II)alamin</name>
        <dbReference type="ChEBI" id="CHEBI:16304"/>
    </ligand>
</feature>
<feature type="binding site" evidence="9">
    <location>
        <position position="241"/>
    </location>
    <ligand>
        <name>[4Fe-4S] cluster</name>
        <dbReference type="ChEBI" id="CHEBI:49883"/>
        <label>2</label>
    </ligand>
</feature>
<comment type="function">
    <text evidence="9">Catalyzes the conversion of epoxyqueuosine (oQ) to queuosine (Q), which is a hypermodified base found in the wobble positions of tRNA(Asp), tRNA(Asn), tRNA(His) and tRNA(Tyr).</text>
</comment>
<proteinExistence type="inferred from homology"/>
<evidence type="ECO:0000313" key="11">
    <source>
        <dbReference type="EMBL" id="MFC5193467.1"/>
    </source>
</evidence>
<keyword evidence="8 9" id="KW-0411">Iron-sulfur</keyword>
<dbReference type="EMBL" id="JBHSKS010000019">
    <property type="protein sequence ID" value="MFC5193467.1"/>
    <property type="molecule type" value="Genomic_DNA"/>
</dbReference>
<comment type="caution">
    <text evidence="11">The sequence shown here is derived from an EMBL/GenBank/DDBJ whole genome shotgun (WGS) entry which is preliminary data.</text>
</comment>
<evidence type="ECO:0000256" key="5">
    <source>
        <dbReference type="ARBA" id="ARBA00022785"/>
    </source>
</evidence>
<dbReference type="RefSeq" id="WP_377917440.1">
    <property type="nucleotide sequence ID" value="NZ_JBHSKS010000019.1"/>
</dbReference>
<keyword evidence="12" id="KW-1185">Reference proteome</keyword>
<evidence type="ECO:0000259" key="10">
    <source>
        <dbReference type="PROSITE" id="PS51379"/>
    </source>
</evidence>
<evidence type="ECO:0000313" key="12">
    <source>
        <dbReference type="Proteomes" id="UP001596163"/>
    </source>
</evidence>
<feature type="binding site" evidence="9">
    <location>
        <position position="198"/>
    </location>
    <ligand>
        <name>[4Fe-4S] cluster</name>
        <dbReference type="ChEBI" id="CHEBI:49883"/>
        <label>2</label>
    </ligand>
</feature>
<comment type="cofactor">
    <cofactor evidence="9">
        <name>cob(II)alamin</name>
        <dbReference type="ChEBI" id="CHEBI:16304"/>
    </cofactor>
</comment>
<dbReference type="InterPro" id="IPR013542">
    <property type="entry name" value="QueG_DUF1730"/>
</dbReference>
<feature type="binding site" evidence="9">
    <location>
        <position position="244"/>
    </location>
    <ligand>
        <name>[4Fe-4S] cluster</name>
        <dbReference type="ChEBI" id="CHEBI:49883"/>
        <label>2</label>
    </ligand>
</feature>
<keyword evidence="7 9" id="KW-0408">Iron</keyword>
<feature type="binding site" evidence="9">
    <location>
        <position position="248"/>
    </location>
    <ligand>
        <name>[4Fe-4S] cluster</name>
        <dbReference type="ChEBI" id="CHEBI:49883"/>
        <label>1</label>
    </ligand>
</feature>
<dbReference type="PROSITE" id="PS51379">
    <property type="entry name" value="4FE4S_FER_2"/>
    <property type="match status" value="1"/>
</dbReference>
<feature type="active site" description="Proton donor" evidence="9">
    <location>
        <position position="133"/>
    </location>
</feature>
<comment type="pathway">
    <text evidence="9">tRNA modification; tRNA-queuosine biosynthesis.</text>
</comment>
<evidence type="ECO:0000256" key="2">
    <source>
        <dbReference type="ARBA" id="ARBA00022490"/>
    </source>
</evidence>